<dbReference type="InterPro" id="IPR036300">
    <property type="entry name" value="MIR_dom_sf"/>
</dbReference>
<reference evidence="4" key="1">
    <citation type="submission" date="2025-08" db="UniProtKB">
        <authorList>
            <consortium name="RefSeq"/>
        </authorList>
    </citation>
    <scope>IDENTIFICATION</scope>
    <source>
        <tissue evidence="4">Skeletal muscle</tissue>
    </source>
</reference>
<dbReference type="Pfam" id="PF08709">
    <property type="entry name" value="Ins145_P3_rec"/>
    <property type="match status" value="1"/>
</dbReference>
<name>A0A6I9XVF3_9SAUR</name>
<organism evidence="3 4">
    <name type="scientific">Thamnophis sirtalis</name>
    <dbReference type="NCBI Taxonomy" id="35019"/>
    <lineage>
        <taxon>Eukaryota</taxon>
        <taxon>Metazoa</taxon>
        <taxon>Chordata</taxon>
        <taxon>Craniata</taxon>
        <taxon>Vertebrata</taxon>
        <taxon>Euteleostomi</taxon>
        <taxon>Lepidosauria</taxon>
        <taxon>Squamata</taxon>
        <taxon>Bifurcata</taxon>
        <taxon>Unidentata</taxon>
        <taxon>Episquamata</taxon>
        <taxon>Toxicofera</taxon>
        <taxon>Serpentes</taxon>
        <taxon>Colubroidea</taxon>
        <taxon>Colubridae</taxon>
        <taxon>Natricinae</taxon>
        <taxon>Thamnophis</taxon>
    </lineage>
</organism>
<dbReference type="RefSeq" id="XP_013917781.1">
    <property type="nucleotide sequence ID" value="XM_014062306.1"/>
</dbReference>
<keyword evidence="1" id="KW-0677">Repeat</keyword>
<proteinExistence type="predicted"/>
<evidence type="ECO:0000313" key="4">
    <source>
        <dbReference type="RefSeq" id="XP_013917781.1"/>
    </source>
</evidence>
<dbReference type="GeneID" id="106545670"/>
<dbReference type="PANTHER" id="PTHR45816:SF2">
    <property type="entry name" value="INOSITOL 1,4,5-TRISPHOSPHATE RECEPTOR"/>
    <property type="match status" value="1"/>
</dbReference>
<feature type="non-terminal residue" evidence="4">
    <location>
        <position position="1"/>
    </location>
</feature>
<dbReference type="GO" id="GO:0006816">
    <property type="term" value="P:calcium ion transport"/>
    <property type="evidence" value="ECO:0007669"/>
    <property type="project" value="InterPro"/>
</dbReference>
<dbReference type="SUPFAM" id="SSF82109">
    <property type="entry name" value="MIR domain"/>
    <property type="match status" value="1"/>
</dbReference>
<dbReference type="OrthoDB" id="76898at2759"/>
<dbReference type="Gene3D" id="2.80.10.50">
    <property type="match status" value="4"/>
</dbReference>
<dbReference type="InterPro" id="IPR015925">
    <property type="entry name" value="Ryanodine_IP3_receptor"/>
</dbReference>
<keyword evidence="3" id="KW-1185">Reference proteome</keyword>
<accession>A0A6I9XVF3</accession>
<dbReference type="SMART" id="SM00472">
    <property type="entry name" value="MIR"/>
    <property type="match status" value="2"/>
</dbReference>
<protein>
    <submittedName>
        <fullName evidence="4">Inositol 1,4,5-trisphosphate receptor type 1-like</fullName>
    </submittedName>
</protein>
<sequence length="236" mass="26395">HAADLEKKQNETENKKLLGTVIQYGNVIQVVIGDKVVLNPVNAGQPLHASSHQLVDNPGCNEVNSVNCNTSWKIVLFMKWSDNKDDILKGGDVVRLFHAEQEKFLTCDEHRKKQHVFLRTTGRQSATSATSSKALWEVEMDPDQDADRRGLHNTSEKMAYSLVSVPEGNDISSIFELDPTTLRGGDSLVPRNSYVRLRHLCTNTWVHSTNIPIDKEEEKPVMLKVSPARCSVHGTI</sequence>
<evidence type="ECO:0000256" key="1">
    <source>
        <dbReference type="ARBA" id="ARBA00022737"/>
    </source>
</evidence>
<dbReference type="PANTHER" id="PTHR45816">
    <property type="entry name" value="MIR DOMAIN-CONTAINING PROTEIN"/>
    <property type="match status" value="1"/>
</dbReference>
<gene>
    <name evidence="4" type="primary">LOC106545670</name>
</gene>
<dbReference type="InterPro" id="IPR014821">
    <property type="entry name" value="Ins145_P3_rcpt"/>
</dbReference>
<feature type="domain" description="MIR" evidence="2">
    <location>
        <begin position="85"/>
        <end position="141"/>
    </location>
</feature>
<dbReference type="PROSITE" id="PS50919">
    <property type="entry name" value="MIR"/>
    <property type="match status" value="1"/>
</dbReference>
<dbReference type="Proteomes" id="UP000504617">
    <property type="component" value="Unplaced"/>
</dbReference>
<evidence type="ECO:0000313" key="3">
    <source>
        <dbReference type="Proteomes" id="UP000504617"/>
    </source>
</evidence>
<evidence type="ECO:0000259" key="2">
    <source>
        <dbReference type="PROSITE" id="PS50919"/>
    </source>
</evidence>
<dbReference type="KEGG" id="tsr:106545670"/>
<dbReference type="Pfam" id="PF02815">
    <property type="entry name" value="MIR"/>
    <property type="match status" value="2"/>
</dbReference>
<dbReference type="InterPro" id="IPR016093">
    <property type="entry name" value="MIR_motif"/>
</dbReference>
<dbReference type="AlphaFoldDB" id="A0A6I9XVF3"/>